<dbReference type="GO" id="GO:0071949">
    <property type="term" value="F:FAD binding"/>
    <property type="evidence" value="ECO:0007669"/>
    <property type="project" value="InterPro"/>
</dbReference>
<protein>
    <submittedName>
        <fullName evidence="3">BLUF-domain-containing protein</fullName>
    </submittedName>
</protein>
<evidence type="ECO:0000313" key="3">
    <source>
        <dbReference type="EMBL" id="PWN27313.1"/>
    </source>
</evidence>
<evidence type="ECO:0000313" key="4">
    <source>
        <dbReference type="Proteomes" id="UP000245884"/>
    </source>
</evidence>
<dbReference type="RefSeq" id="XP_025361925.1">
    <property type="nucleotide sequence ID" value="XM_025503724.1"/>
</dbReference>
<feature type="compositionally biased region" description="Low complexity" evidence="1">
    <location>
        <begin position="40"/>
        <end position="57"/>
    </location>
</feature>
<dbReference type="SUPFAM" id="SSF54975">
    <property type="entry name" value="Acylphosphatase/BLUF domain-like"/>
    <property type="match status" value="1"/>
</dbReference>
<dbReference type="GeneID" id="37025547"/>
<dbReference type="Proteomes" id="UP000245884">
    <property type="component" value="Unassembled WGS sequence"/>
</dbReference>
<sequence>MSSSTLRRPRVNAGAGGPSTARIATAAAGRSSPTRPPIATEQSNSSTTTNESESSMSGRGETTYETDPTSLSEGMSGESSKDTGNLVHSPSLSAPTSPTGFDGTIGQDSLCQLVYTSSARDRYLTREQLQTLLNHSRHRNASKGITGLLLYRDGTFAQFLEGPTHHVEALFETIRQDERHRGVIVVLKRQGLQKRDFDGWRMAYRDLDQERLA</sequence>
<dbReference type="OrthoDB" id="2106504at2759"/>
<dbReference type="SMART" id="SM01034">
    <property type="entry name" value="BLUF"/>
    <property type="match status" value="1"/>
</dbReference>
<feature type="compositionally biased region" description="Polar residues" evidence="1">
    <location>
        <begin position="63"/>
        <end position="73"/>
    </location>
</feature>
<feature type="domain" description="BLUF" evidence="2">
    <location>
        <begin position="110"/>
        <end position="203"/>
    </location>
</feature>
<keyword evidence="4" id="KW-1185">Reference proteome</keyword>
<accession>A0A316UTS9</accession>
<gene>
    <name evidence="3" type="ORF">BDZ90DRAFT_175332</name>
</gene>
<evidence type="ECO:0000259" key="2">
    <source>
        <dbReference type="PROSITE" id="PS50925"/>
    </source>
</evidence>
<organism evidence="3 4">
    <name type="scientific">Jaminaea rosea</name>
    <dbReference type="NCBI Taxonomy" id="1569628"/>
    <lineage>
        <taxon>Eukaryota</taxon>
        <taxon>Fungi</taxon>
        <taxon>Dikarya</taxon>
        <taxon>Basidiomycota</taxon>
        <taxon>Ustilaginomycotina</taxon>
        <taxon>Exobasidiomycetes</taxon>
        <taxon>Microstromatales</taxon>
        <taxon>Microstromatales incertae sedis</taxon>
        <taxon>Jaminaea</taxon>
    </lineage>
</organism>
<dbReference type="AlphaFoldDB" id="A0A316UTS9"/>
<feature type="region of interest" description="Disordered" evidence="1">
    <location>
        <begin position="1"/>
        <end position="103"/>
    </location>
</feature>
<dbReference type="InterPro" id="IPR007024">
    <property type="entry name" value="BLUF_domain"/>
</dbReference>
<dbReference type="Gene3D" id="3.30.70.100">
    <property type="match status" value="1"/>
</dbReference>
<name>A0A316UTS9_9BASI</name>
<feature type="compositionally biased region" description="Polar residues" evidence="1">
    <location>
        <begin position="82"/>
        <end position="99"/>
    </location>
</feature>
<reference evidence="3 4" key="1">
    <citation type="journal article" date="2018" name="Mol. Biol. Evol.">
        <title>Broad Genomic Sampling Reveals a Smut Pathogenic Ancestry of the Fungal Clade Ustilaginomycotina.</title>
        <authorList>
            <person name="Kijpornyongpan T."/>
            <person name="Mondo S.J."/>
            <person name="Barry K."/>
            <person name="Sandor L."/>
            <person name="Lee J."/>
            <person name="Lipzen A."/>
            <person name="Pangilinan J."/>
            <person name="LaButti K."/>
            <person name="Hainaut M."/>
            <person name="Henrissat B."/>
            <person name="Grigoriev I.V."/>
            <person name="Spatafora J.W."/>
            <person name="Aime M.C."/>
        </authorList>
    </citation>
    <scope>NUCLEOTIDE SEQUENCE [LARGE SCALE GENOMIC DNA]</scope>
    <source>
        <strain evidence="3 4">MCA 5214</strain>
    </source>
</reference>
<dbReference type="Pfam" id="PF04940">
    <property type="entry name" value="BLUF"/>
    <property type="match status" value="1"/>
</dbReference>
<evidence type="ECO:0000256" key="1">
    <source>
        <dbReference type="SAM" id="MobiDB-lite"/>
    </source>
</evidence>
<dbReference type="EMBL" id="KZ819668">
    <property type="protein sequence ID" value="PWN27313.1"/>
    <property type="molecule type" value="Genomic_DNA"/>
</dbReference>
<proteinExistence type="predicted"/>
<dbReference type="GO" id="GO:0009882">
    <property type="term" value="F:blue light photoreceptor activity"/>
    <property type="evidence" value="ECO:0007669"/>
    <property type="project" value="InterPro"/>
</dbReference>
<dbReference type="PROSITE" id="PS50925">
    <property type="entry name" value="BLUF"/>
    <property type="match status" value="1"/>
</dbReference>
<dbReference type="InterPro" id="IPR036046">
    <property type="entry name" value="Acylphosphatase-like_dom_sf"/>
</dbReference>